<dbReference type="GO" id="GO:0016471">
    <property type="term" value="C:vacuolar proton-transporting V-type ATPase complex"/>
    <property type="evidence" value="ECO:0007669"/>
    <property type="project" value="TreeGrafter"/>
</dbReference>
<keyword evidence="5 8" id="KW-1133">Transmembrane helix</keyword>
<comment type="function">
    <text evidence="8">Essential component of the vacuolar proton pump (V-ATPase), a multimeric enzyme that catalyzes the translocation of protons across the membranes. Required for assembly and activity of the V-ATPase.</text>
</comment>
<evidence type="ECO:0000256" key="2">
    <source>
        <dbReference type="ARBA" id="ARBA00009904"/>
    </source>
</evidence>
<dbReference type="OrthoDB" id="10264220at2759"/>
<dbReference type="GO" id="GO:0046961">
    <property type="term" value="F:proton-transporting ATPase activity, rotational mechanism"/>
    <property type="evidence" value="ECO:0007669"/>
    <property type="project" value="InterPro"/>
</dbReference>
<comment type="subcellular location">
    <subcellularLocation>
        <location evidence="1">Membrane</location>
        <topology evidence="1">Multi-pass membrane protein</topology>
    </subcellularLocation>
</comment>
<evidence type="ECO:0000313" key="9">
    <source>
        <dbReference type="EMBL" id="QQP37595.1"/>
    </source>
</evidence>
<organism evidence="9 10">
    <name type="scientific">Caligus rogercresseyi</name>
    <name type="common">Sea louse</name>
    <dbReference type="NCBI Taxonomy" id="217165"/>
    <lineage>
        <taxon>Eukaryota</taxon>
        <taxon>Metazoa</taxon>
        <taxon>Ecdysozoa</taxon>
        <taxon>Arthropoda</taxon>
        <taxon>Crustacea</taxon>
        <taxon>Multicrustacea</taxon>
        <taxon>Hexanauplia</taxon>
        <taxon>Copepoda</taxon>
        <taxon>Siphonostomatoida</taxon>
        <taxon>Caligidae</taxon>
        <taxon>Caligus</taxon>
    </lineage>
</organism>
<keyword evidence="10" id="KW-1185">Reference proteome</keyword>
<dbReference type="AlphaFoldDB" id="A0A7T8GTP1"/>
<feature type="transmembrane region" description="Helical" evidence="8">
    <location>
        <begin position="170"/>
        <end position="189"/>
    </location>
</feature>
<keyword evidence="4 8" id="KW-0812">Transmembrane</keyword>
<dbReference type="Proteomes" id="UP000595437">
    <property type="component" value="Chromosome 12"/>
</dbReference>
<comment type="caution">
    <text evidence="8">Lacks conserved residue(s) required for the propagation of feature annotation.</text>
</comment>
<dbReference type="GO" id="GO:0005886">
    <property type="term" value="C:plasma membrane"/>
    <property type="evidence" value="ECO:0007669"/>
    <property type="project" value="TreeGrafter"/>
</dbReference>
<proteinExistence type="inferred from homology"/>
<sequence length="283" mass="31835">MEHFDKRYRRKFISPICPLSRNVLIKTSDIQEDLRDPSTLEPLIKSAFMLRVRIKKVCDGFHARVYPCPTEDLNVRTELEDLSQVLKKTEDHIINSSENEASKIRSSSVKVTKIKAVHHTSTSSIWTQEVIYEALKRGAEASGSNLPPILKPVTSNALIDSYGINSYREINPAPFAIITFPFLFGVMFGDIGHGIIMLLAALKLGGIDNELFVMLFRRPLHRSSHGYILHIPWSYDGSYNTTGENLMLDLPMPHKTLDSPIPWALIPPGKSPPIKSPFSTPTK</sequence>
<dbReference type="PANTHER" id="PTHR11629:SF63">
    <property type="entry name" value="V-TYPE PROTON ATPASE SUBUNIT A"/>
    <property type="match status" value="1"/>
</dbReference>
<name>A0A7T8GTP1_CALRO</name>
<dbReference type="EMBL" id="CP045901">
    <property type="protein sequence ID" value="QQP37595.1"/>
    <property type="molecule type" value="Genomic_DNA"/>
</dbReference>
<evidence type="ECO:0000256" key="5">
    <source>
        <dbReference type="ARBA" id="ARBA00022989"/>
    </source>
</evidence>
<keyword evidence="8" id="KW-0375">Hydrogen ion transport</keyword>
<dbReference type="Pfam" id="PF01496">
    <property type="entry name" value="V_ATPase_I"/>
    <property type="match status" value="2"/>
</dbReference>
<protein>
    <recommendedName>
        <fullName evidence="8">V-type proton ATPase subunit a</fullName>
    </recommendedName>
</protein>
<accession>A0A7T8GTP1</accession>
<evidence type="ECO:0000256" key="1">
    <source>
        <dbReference type="ARBA" id="ARBA00004141"/>
    </source>
</evidence>
<dbReference type="GO" id="GO:0007035">
    <property type="term" value="P:vacuolar acidification"/>
    <property type="evidence" value="ECO:0007669"/>
    <property type="project" value="TreeGrafter"/>
</dbReference>
<evidence type="ECO:0000256" key="3">
    <source>
        <dbReference type="ARBA" id="ARBA00022448"/>
    </source>
</evidence>
<dbReference type="GO" id="GO:0051117">
    <property type="term" value="F:ATPase binding"/>
    <property type="evidence" value="ECO:0007669"/>
    <property type="project" value="TreeGrafter"/>
</dbReference>
<keyword evidence="3 8" id="KW-0813">Transport</keyword>
<dbReference type="PANTHER" id="PTHR11629">
    <property type="entry name" value="VACUOLAR PROTON ATPASES"/>
    <property type="match status" value="1"/>
</dbReference>
<keyword evidence="6 8" id="KW-0406">Ion transport</keyword>
<dbReference type="InterPro" id="IPR002490">
    <property type="entry name" value="V-ATPase_116kDa_su"/>
</dbReference>
<comment type="similarity">
    <text evidence="2 8">Belongs to the V-ATPase 116 kDa subunit family.</text>
</comment>
<reference evidence="10" key="1">
    <citation type="submission" date="2021-01" db="EMBL/GenBank/DDBJ databases">
        <title>Caligus Genome Assembly.</title>
        <authorList>
            <person name="Gallardo-Escarate C."/>
        </authorList>
    </citation>
    <scope>NUCLEOTIDE SEQUENCE [LARGE SCALE GENOMIC DNA]</scope>
</reference>
<dbReference type="GO" id="GO:0033179">
    <property type="term" value="C:proton-transporting V-type ATPase, V0 domain"/>
    <property type="evidence" value="ECO:0007669"/>
    <property type="project" value="InterPro"/>
</dbReference>
<evidence type="ECO:0000256" key="7">
    <source>
        <dbReference type="ARBA" id="ARBA00023136"/>
    </source>
</evidence>
<gene>
    <name evidence="9" type="ORF">FKW44_017908</name>
</gene>
<keyword evidence="7 8" id="KW-0472">Membrane</keyword>
<evidence type="ECO:0000256" key="8">
    <source>
        <dbReference type="RuleBase" id="RU361189"/>
    </source>
</evidence>
<evidence type="ECO:0000256" key="4">
    <source>
        <dbReference type="ARBA" id="ARBA00022692"/>
    </source>
</evidence>
<evidence type="ECO:0000313" key="10">
    <source>
        <dbReference type="Proteomes" id="UP000595437"/>
    </source>
</evidence>
<evidence type="ECO:0000256" key="6">
    <source>
        <dbReference type="ARBA" id="ARBA00023065"/>
    </source>
</evidence>